<evidence type="ECO:0000256" key="3">
    <source>
        <dbReference type="ARBA" id="ARBA00022679"/>
    </source>
</evidence>
<dbReference type="CDD" id="cd01647">
    <property type="entry name" value="RT_LTR"/>
    <property type="match status" value="1"/>
</dbReference>
<evidence type="ECO:0000256" key="7">
    <source>
        <dbReference type="ARBA" id="ARBA00023268"/>
    </source>
</evidence>
<dbReference type="InterPro" id="IPR021109">
    <property type="entry name" value="Peptidase_aspartic_dom_sf"/>
</dbReference>
<dbReference type="CDD" id="cd09274">
    <property type="entry name" value="RNase_HI_RT_Ty3"/>
    <property type="match status" value="1"/>
</dbReference>
<comment type="similarity">
    <text evidence="1">Belongs to the beta type-B retroviral polymerase family. HERV class-II K(HML-2) pol subfamily.</text>
</comment>
<evidence type="ECO:0000256" key="4">
    <source>
        <dbReference type="ARBA" id="ARBA00022695"/>
    </source>
</evidence>
<keyword evidence="7" id="KW-0511">Multifunctional enzyme</keyword>
<dbReference type="Gene3D" id="3.10.10.10">
    <property type="entry name" value="HIV Type 1 Reverse Transcriptase, subunit A, domain 1"/>
    <property type="match status" value="1"/>
</dbReference>
<keyword evidence="6" id="KW-0378">Hydrolase</keyword>
<keyword evidence="6" id="KW-0255">Endonuclease</keyword>
<dbReference type="PROSITE" id="PS50994">
    <property type="entry name" value="INTEGRASE"/>
    <property type="match status" value="1"/>
</dbReference>
<dbReference type="Gene3D" id="2.40.70.10">
    <property type="entry name" value="Acid Proteases"/>
    <property type="match status" value="1"/>
</dbReference>
<dbReference type="Pfam" id="PF17919">
    <property type="entry name" value="RT_RNaseH_2"/>
    <property type="match status" value="1"/>
</dbReference>
<evidence type="ECO:0000256" key="8">
    <source>
        <dbReference type="ARBA" id="ARBA00039658"/>
    </source>
</evidence>
<dbReference type="Gene3D" id="1.10.340.70">
    <property type="match status" value="1"/>
</dbReference>
<evidence type="ECO:0000256" key="1">
    <source>
        <dbReference type="ARBA" id="ARBA00010879"/>
    </source>
</evidence>
<dbReference type="Pfam" id="PF17921">
    <property type="entry name" value="Integrase_H2C2"/>
    <property type="match status" value="1"/>
</dbReference>
<organism evidence="11 12">
    <name type="scientific">Labeo rohita</name>
    <name type="common">Indian major carp</name>
    <name type="synonym">Cyprinus rohita</name>
    <dbReference type="NCBI Taxonomy" id="84645"/>
    <lineage>
        <taxon>Eukaryota</taxon>
        <taxon>Metazoa</taxon>
        <taxon>Chordata</taxon>
        <taxon>Craniata</taxon>
        <taxon>Vertebrata</taxon>
        <taxon>Euteleostomi</taxon>
        <taxon>Actinopterygii</taxon>
        <taxon>Neopterygii</taxon>
        <taxon>Teleostei</taxon>
        <taxon>Ostariophysi</taxon>
        <taxon>Cypriniformes</taxon>
        <taxon>Cyprinidae</taxon>
        <taxon>Labeoninae</taxon>
        <taxon>Labeonini</taxon>
        <taxon>Labeo</taxon>
    </lineage>
</organism>
<evidence type="ECO:0000259" key="9">
    <source>
        <dbReference type="PROSITE" id="PS50878"/>
    </source>
</evidence>
<sequence length="806" mass="91837">MIEETDLSDTFFVGMVTCEDLQESENTGCGQLSVNAQSQEDAVKNDKWVAPLQINGVLVTLKLDTGAKENLISMSDNKNMTEKPNIKKKPILLKDYNGKSIDSLGICRLKVTVKDKVHHLLFSVVAEELESLLGDKACKKLNLVKRVYYINHDNSAVTTSNSVDDIMQSFVDVFKCFGVLPYVYKIQLKENAQPVVHPARRVPAPLKDRLKKELDRMTTLGVIKRIQEPTDWVNSMVCVKKKNGDLRVCMDPKDLNDKIKREHYQIPKSEEIVNEMAGAKYFTKLDASQGFWQIRLDEDSTKYCTFNTLFGRYSFLRMPFGIISASEIFHRAMENIIKGLEGVRAYIDDIIIWGSSLQEHNRRLTKVLQKIRVSGLKLNKDKCQFGVQELLFLGDKLSSQGIQPDSEKINAILKMKCPTERKGVQRIMGMVNYIGKFILNLSSKTSCLRELLQKTTDFAWTDKHESEWQQLKIALTSAPVLQFFDPTKKTKVSTDACKNGLGAVLLQDDDEIWKPVAYASRSMTDSECRYAQIEKECLGLVFGLEKFHNYVYGLPTFTAETDNRPLIAIIMKNLNEMTPRIQRLMMKLQRYNFNLVYTPGKYLVLAAFPVSDAKSKQIAEETRKDDELQAVIDNMYNGWLTSSSPKFHDIRGDLCVVDGILLKQNTIIIPQSLRQDILHRIHEGHLGIEKCKRRARETVLWHGINKDIEKMVRQCDTCQKYRNNQTKEPMIIADLPTSPWEKVGMDLFHLKGNNYLVVIDYDSNDPELALLLNMSSKCVITHAKSIFARHGIPQTVVSDNGPCFSS</sequence>
<dbReference type="InterPro" id="IPR050951">
    <property type="entry name" value="Retrovirus_Pol_polyprotein"/>
</dbReference>
<protein>
    <recommendedName>
        <fullName evidence="8">Gypsy retrotransposon integrase-like protein 1</fullName>
        <ecNumber evidence="2">3.1.26.4</ecNumber>
    </recommendedName>
</protein>
<dbReference type="PROSITE" id="PS50878">
    <property type="entry name" value="RT_POL"/>
    <property type="match status" value="1"/>
</dbReference>
<name>A0ABQ8L7U8_LABRO</name>
<dbReference type="Pfam" id="PF00078">
    <property type="entry name" value="RVT_1"/>
    <property type="match status" value="1"/>
</dbReference>
<dbReference type="InterPro" id="IPR036397">
    <property type="entry name" value="RNaseH_sf"/>
</dbReference>
<keyword evidence="3" id="KW-0808">Transferase</keyword>
<dbReference type="InterPro" id="IPR041588">
    <property type="entry name" value="Integrase_H2C2"/>
</dbReference>
<accession>A0ABQ8L7U8</accession>
<dbReference type="InterPro" id="IPR041577">
    <property type="entry name" value="RT_RNaseH_2"/>
</dbReference>
<dbReference type="InterPro" id="IPR043502">
    <property type="entry name" value="DNA/RNA_pol_sf"/>
</dbReference>
<dbReference type="EMBL" id="JACTAM010000838">
    <property type="protein sequence ID" value="KAI2646810.1"/>
    <property type="molecule type" value="Genomic_DNA"/>
</dbReference>
<keyword evidence="5" id="KW-0540">Nuclease</keyword>
<evidence type="ECO:0000256" key="5">
    <source>
        <dbReference type="ARBA" id="ARBA00022722"/>
    </source>
</evidence>
<evidence type="ECO:0000256" key="2">
    <source>
        <dbReference type="ARBA" id="ARBA00012180"/>
    </source>
</evidence>
<dbReference type="PANTHER" id="PTHR37984:SF5">
    <property type="entry name" value="PROTEIN NYNRIN-LIKE"/>
    <property type="match status" value="1"/>
</dbReference>
<feature type="domain" description="Integrase catalytic" evidence="10">
    <location>
        <begin position="735"/>
        <end position="806"/>
    </location>
</feature>
<dbReference type="Proteomes" id="UP000830375">
    <property type="component" value="Unassembled WGS sequence"/>
</dbReference>
<dbReference type="InterPro" id="IPR000477">
    <property type="entry name" value="RT_dom"/>
</dbReference>
<proteinExistence type="inferred from homology"/>
<gene>
    <name evidence="11" type="ORF">H4Q32_025046</name>
</gene>
<dbReference type="InterPro" id="IPR001584">
    <property type="entry name" value="Integrase_cat-core"/>
</dbReference>
<comment type="caution">
    <text evidence="11">The sequence shown here is derived from an EMBL/GenBank/DDBJ whole genome shotgun (WGS) entry which is preliminary data.</text>
</comment>
<evidence type="ECO:0000313" key="12">
    <source>
        <dbReference type="Proteomes" id="UP000830375"/>
    </source>
</evidence>
<keyword evidence="4" id="KW-0548">Nucleotidyltransferase</keyword>
<keyword evidence="12" id="KW-1185">Reference proteome</keyword>
<evidence type="ECO:0000313" key="11">
    <source>
        <dbReference type="EMBL" id="KAI2646810.1"/>
    </source>
</evidence>
<dbReference type="SUPFAM" id="SSF53098">
    <property type="entry name" value="Ribonuclease H-like"/>
    <property type="match status" value="1"/>
</dbReference>
<feature type="domain" description="Reverse transcriptase" evidence="9">
    <location>
        <begin position="220"/>
        <end position="397"/>
    </location>
</feature>
<dbReference type="SUPFAM" id="SSF50630">
    <property type="entry name" value="Acid proteases"/>
    <property type="match status" value="1"/>
</dbReference>
<reference evidence="11 12" key="1">
    <citation type="submission" date="2022-01" db="EMBL/GenBank/DDBJ databases">
        <title>A high-quality chromosome-level genome assembly of rohu carp, Labeo rohita.</title>
        <authorList>
            <person name="Arick M.A. II"/>
            <person name="Hsu C.-Y."/>
            <person name="Magbanua Z."/>
            <person name="Pechanova O."/>
            <person name="Grover C."/>
            <person name="Miller E."/>
            <person name="Thrash A."/>
            <person name="Ezzel L."/>
            <person name="Alam S."/>
            <person name="Benzie J."/>
            <person name="Hamilton M."/>
            <person name="Karsi A."/>
            <person name="Lawrence M.L."/>
            <person name="Peterson D.G."/>
        </authorList>
    </citation>
    <scope>NUCLEOTIDE SEQUENCE [LARGE SCALE GENOMIC DNA]</scope>
    <source>
        <strain evidence="12">BAU-BD-2019</strain>
        <tissue evidence="11">Blood</tissue>
    </source>
</reference>
<dbReference type="InterPro" id="IPR012337">
    <property type="entry name" value="RNaseH-like_sf"/>
</dbReference>
<dbReference type="Gene3D" id="3.30.420.10">
    <property type="entry name" value="Ribonuclease H-like superfamily/Ribonuclease H"/>
    <property type="match status" value="1"/>
</dbReference>
<evidence type="ECO:0000259" key="10">
    <source>
        <dbReference type="PROSITE" id="PS50994"/>
    </source>
</evidence>
<dbReference type="SUPFAM" id="SSF56672">
    <property type="entry name" value="DNA/RNA polymerases"/>
    <property type="match status" value="1"/>
</dbReference>
<dbReference type="PANTHER" id="PTHR37984">
    <property type="entry name" value="PROTEIN CBG26694"/>
    <property type="match status" value="1"/>
</dbReference>
<evidence type="ECO:0000256" key="6">
    <source>
        <dbReference type="ARBA" id="ARBA00022759"/>
    </source>
</evidence>
<dbReference type="Gene3D" id="3.30.70.270">
    <property type="match status" value="2"/>
</dbReference>
<dbReference type="InterPro" id="IPR043128">
    <property type="entry name" value="Rev_trsase/Diguanyl_cyclase"/>
</dbReference>
<dbReference type="EC" id="3.1.26.4" evidence="2"/>